<dbReference type="Proteomes" id="UP000257131">
    <property type="component" value="Unassembled WGS sequence"/>
</dbReference>
<dbReference type="Pfam" id="PF09365">
    <property type="entry name" value="DUF2461"/>
    <property type="match status" value="1"/>
</dbReference>
<dbReference type="RefSeq" id="WP_115981882.1">
    <property type="nucleotide sequence ID" value="NZ_QOHR01000037.1"/>
</dbReference>
<comment type="caution">
    <text evidence="1">The sequence shown here is derived from an EMBL/GenBank/DDBJ whole genome shotgun (WGS) entry which is preliminary data.</text>
</comment>
<dbReference type="EMBL" id="QOHR01000037">
    <property type="protein sequence ID" value="REC54146.1"/>
    <property type="molecule type" value="Genomic_DNA"/>
</dbReference>
<gene>
    <name evidence="1" type="ORF">DRV84_14230</name>
</gene>
<dbReference type="OrthoDB" id="9794241at2"/>
<reference evidence="1 2" key="1">
    <citation type="journal article" date="2017" name="Int. J. Syst. Evol. Microbiol.">
        <title>Rhodosalinus sediminis gen. nov., sp. nov., isolated from marine saltern.</title>
        <authorList>
            <person name="Guo L.Y."/>
            <person name="Ling S.K."/>
            <person name="Li C.M."/>
            <person name="Chen G.J."/>
            <person name="Du Z.J."/>
        </authorList>
    </citation>
    <scope>NUCLEOTIDE SEQUENCE [LARGE SCALE GENOMIC DNA]</scope>
    <source>
        <strain evidence="1 2">WDN1C137</strain>
    </source>
</reference>
<name>A0A3D9BL19_9RHOB</name>
<organism evidence="1 2">
    <name type="scientific">Rhodosalinus sediminis</name>
    <dbReference type="NCBI Taxonomy" id="1940533"/>
    <lineage>
        <taxon>Bacteria</taxon>
        <taxon>Pseudomonadati</taxon>
        <taxon>Pseudomonadota</taxon>
        <taxon>Alphaproteobacteria</taxon>
        <taxon>Rhodobacterales</taxon>
        <taxon>Paracoccaceae</taxon>
        <taxon>Rhodosalinus</taxon>
    </lineage>
</organism>
<keyword evidence="2" id="KW-1185">Reference proteome</keyword>
<proteinExistence type="predicted"/>
<accession>A0A3D9BL19</accession>
<dbReference type="AlphaFoldDB" id="A0A3D9BL19"/>
<dbReference type="PANTHER" id="PTHR36452">
    <property type="entry name" value="CHROMOSOME 12, WHOLE GENOME SHOTGUN SEQUENCE"/>
    <property type="match status" value="1"/>
</dbReference>
<dbReference type="InterPro" id="IPR012808">
    <property type="entry name" value="CHP02453"/>
</dbReference>
<evidence type="ECO:0000313" key="1">
    <source>
        <dbReference type="EMBL" id="REC54146.1"/>
    </source>
</evidence>
<dbReference type="NCBIfam" id="TIGR02453">
    <property type="entry name" value="TIGR02453 family protein"/>
    <property type="match status" value="1"/>
</dbReference>
<dbReference type="PIRSF" id="PIRSF028451">
    <property type="entry name" value="UCP028451"/>
    <property type="match status" value="1"/>
</dbReference>
<dbReference type="PANTHER" id="PTHR36452:SF1">
    <property type="entry name" value="DUF2461 DOMAIN-CONTAINING PROTEIN"/>
    <property type="match status" value="1"/>
</dbReference>
<evidence type="ECO:0000313" key="2">
    <source>
        <dbReference type="Proteomes" id="UP000257131"/>
    </source>
</evidence>
<protein>
    <submittedName>
        <fullName evidence="1">DUF2461 domain-containing protein</fullName>
    </submittedName>
</protein>
<sequence length="222" mass="24851">MSDGFDSMVARARTFLAELAQNNDRVWFDAHKQVFKAEIEDPAKLLTELFAEDLSRLTGAAHEGKMGRIYRDVRFSKDKSPYNTYLHCYWRGGGHPAQGWLLNIRTEGVELMTGLHALDADGVRQYRAAVDSDGDALVEAMDVAEAAGADLMSFGDEVLKRVPKPFEADHRHADLLKRKQIIMGRRLTEADMADGLIAAMTAAAHNLVPFWRWCSEAMRPDA</sequence>
<dbReference type="InterPro" id="IPR015996">
    <property type="entry name" value="UCP028451"/>
</dbReference>